<feature type="transmembrane region" description="Helical" evidence="1">
    <location>
        <begin position="227"/>
        <end position="246"/>
    </location>
</feature>
<dbReference type="PANTHER" id="PTHR38434">
    <property type="entry name" value="BLL2549 PROTEIN"/>
    <property type="match status" value="1"/>
</dbReference>
<evidence type="ECO:0000313" key="2">
    <source>
        <dbReference type="EMBL" id="MCE4536600.1"/>
    </source>
</evidence>
<organism evidence="2 3">
    <name type="scientific">Pelomonas caseinilytica</name>
    <dbReference type="NCBI Taxonomy" id="2906763"/>
    <lineage>
        <taxon>Bacteria</taxon>
        <taxon>Pseudomonadati</taxon>
        <taxon>Pseudomonadota</taxon>
        <taxon>Betaproteobacteria</taxon>
        <taxon>Burkholderiales</taxon>
        <taxon>Sphaerotilaceae</taxon>
        <taxon>Roseateles</taxon>
    </lineage>
</organism>
<feature type="transmembrane region" description="Helical" evidence="1">
    <location>
        <begin position="252"/>
        <end position="274"/>
    </location>
</feature>
<feature type="transmembrane region" description="Helical" evidence="1">
    <location>
        <begin position="1135"/>
        <end position="1158"/>
    </location>
</feature>
<feature type="transmembrane region" description="Helical" evidence="1">
    <location>
        <begin position="585"/>
        <end position="604"/>
    </location>
</feature>
<accession>A0ABS8XA92</accession>
<feature type="transmembrane region" description="Helical" evidence="1">
    <location>
        <begin position="758"/>
        <end position="778"/>
    </location>
</feature>
<feature type="transmembrane region" description="Helical" evidence="1">
    <location>
        <begin position="798"/>
        <end position="819"/>
    </location>
</feature>
<feature type="transmembrane region" description="Helical" evidence="1">
    <location>
        <begin position="999"/>
        <end position="1021"/>
    </location>
</feature>
<evidence type="ECO:0000256" key="1">
    <source>
        <dbReference type="SAM" id="Phobius"/>
    </source>
</evidence>
<keyword evidence="3" id="KW-1185">Reference proteome</keyword>
<feature type="transmembrane region" description="Helical" evidence="1">
    <location>
        <begin position="1170"/>
        <end position="1189"/>
    </location>
</feature>
<dbReference type="Pfam" id="PF10101">
    <property type="entry name" value="DUF2339"/>
    <property type="match status" value="1"/>
</dbReference>
<feature type="transmembrane region" description="Helical" evidence="1">
    <location>
        <begin position="736"/>
        <end position="751"/>
    </location>
</feature>
<feature type="transmembrane region" description="Helical" evidence="1">
    <location>
        <begin position="712"/>
        <end position="730"/>
    </location>
</feature>
<feature type="transmembrane region" description="Helical" evidence="1">
    <location>
        <begin position="164"/>
        <end position="188"/>
    </location>
</feature>
<dbReference type="RefSeq" id="WP_233390055.1">
    <property type="nucleotide sequence ID" value="NZ_JAJTWT010000002.1"/>
</dbReference>
<dbReference type="InterPro" id="IPR019286">
    <property type="entry name" value="DUF2339_TM"/>
</dbReference>
<feature type="transmembrane region" description="Helical" evidence="1">
    <location>
        <begin position="513"/>
        <end position="530"/>
    </location>
</feature>
<feature type="transmembrane region" description="Helical" evidence="1">
    <location>
        <begin position="1098"/>
        <end position="1115"/>
    </location>
</feature>
<feature type="transmembrane region" description="Helical" evidence="1">
    <location>
        <begin position="6"/>
        <end position="37"/>
    </location>
</feature>
<feature type="transmembrane region" description="Helical" evidence="1">
    <location>
        <begin position="352"/>
        <end position="376"/>
    </location>
</feature>
<protein>
    <submittedName>
        <fullName evidence="2">DUF2339 domain-containing protein</fullName>
    </submittedName>
</protein>
<feature type="transmembrane region" description="Helical" evidence="1">
    <location>
        <begin position="909"/>
        <end position="926"/>
    </location>
</feature>
<dbReference type="EMBL" id="JAJTWT010000002">
    <property type="protein sequence ID" value="MCE4536600.1"/>
    <property type="molecule type" value="Genomic_DNA"/>
</dbReference>
<feature type="transmembrane region" description="Helical" evidence="1">
    <location>
        <begin position="542"/>
        <end position="564"/>
    </location>
</feature>
<gene>
    <name evidence="2" type="ORF">LXT12_04970</name>
</gene>
<feature type="transmembrane region" description="Helical" evidence="1">
    <location>
        <begin position="1033"/>
        <end position="1053"/>
    </location>
</feature>
<keyword evidence="1" id="KW-0472">Membrane</keyword>
<feature type="transmembrane region" description="Helical" evidence="1">
    <location>
        <begin position="434"/>
        <end position="455"/>
    </location>
</feature>
<comment type="caution">
    <text evidence="2">The sequence shown here is derived from an EMBL/GenBank/DDBJ whole genome shotgun (WGS) entry which is preliminary data.</text>
</comment>
<feature type="transmembrane region" description="Helical" evidence="1">
    <location>
        <begin position="1195"/>
        <end position="1215"/>
    </location>
</feature>
<feature type="transmembrane region" description="Helical" evidence="1">
    <location>
        <begin position="329"/>
        <end position="346"/>
    </location>
</feature>
<feature type="transmembrane region" description="Helical" evidence="1">
    <location>
        <begin position="673"/>
        <end position="691"/>
    </location>
</feature>
<feature type="transmembrane region" description="Helical" evidence="1">
    <location>
        <begin position="200"/>
        <end position="220"/>
    </location>
</feature>
<keyword evidence="1" id="KW-1133">Transmembrane helix</keyword>
<sequence length="1230" mass="127840">MSKKWIGGIAGLVVGAFISPEAAAVLAVIGFTFGLLLQPQRRDAQAEWSAPDGEIARLRAELRTLADRVETLEQALHTRQVQVPDAAMPEPAAAEAAVTVPLPEPPAEADPTPAAPTAPVPLEPLEPAVVHVAAEPAAAPPPPPRPAPPPAVPWPDRLPAPVRAFLFGGNTLVKVGVLLLFLGLAFLLRYAAERVTVPLPLRYAGVAGVGVVLLAIGWRLRRVRSAYGLILQGAGIGVFYLTTLAAMKLHDLIPAGLGFGFLLAVAVLAGLLAVLQNAMSLALVATLEGFAAPVLVATGSASPVGLFTYLAVLDLGVLGMAWFKAWRPLHLVALAGTLALAGGWAREHYEPAAYGVTQSFLILFLLMFSGMGLLFARRSLQVGEADDPMETRAPLLARAGQALHKVGRVDSALVFGAPLSGYGLQYLLVQDRPLGPALAAVAFGLLHAVLARIAFAGRHPGMRLLAEAHAIVAVLFGTLAIPLGLEGRWTGAAWALEAAGMVWLGLRQHRPYARLFGLLVLAGAATRLLQEIEPGATAGGPWLQGSTLGPALLALAAWVVAWLMRRAGPAGTSGEPPALFDALEAWGAQALPWLAGAALALLPWMLLRPLWAPAAAGLLAVALHATGQRAAWPAWARVAVALQAVAVLGLLGAVQPNPAAGGNPVLADGWQAVGSSVMLALCLIATTVLAARPTWRAARDGGHPPAWSLRQTLGLVVGVALLHLAVLFVAPWSTVAWVWPLMAALTLASGLRGVVPALIGLSAGVQTGAVLLSALLAHGGLDAGPAPGELARPFVNPAFLTALLQAVVALGTALALHRVGRRQAQTPDHPLARMQRQLGWLHRGAMRWPPLIAGLLLWGVAWAPELSWALERAGAPEMRMALWLAGLTASSLAAAALARRQCWPEMGLAARGLLPLAALLAVGDAVDQPWPWLPLHDGGWWAWPAVLTTHLALLRRWQPDGLGQRLEAPLHALGLWMLTGLAALQAHGALRLHTPAGSAWAPAAGMALVAVLLAAVSLPQARSRWPVSAQLPAYRGWGALPLVAAAALGLLAANLDAGLATPLPYLPLLNPLELAMALAATALLLWQRNRPASPRTGPATPGSYAALGTAGLYLLSGAVLRACHHVAGVPWEADALWASTLAQAALSITWALAGVAAMGVAARRARRESWIAGAVLLGIVVLKLFAVELADRGSLARIVSFLAVGVLLLLVGYFAPIPARQATAAPGAQP</sequence>
<feature type="transmembrane region" description="Helical" evidence="1">
    <location>
        <begin position="880"/>
        <end position="897"/>
    </location>
</feature>
<keyword evidence="1" id="KW-0812">Transmembrane</keyword>
<feature type="transmembrane region" description="Helical" evidence="1">
    <location>
        <begin position="464"/>
        <end position="483"/>
    </location>
</feature>
<feature type="transmembrane region" description="Helical" evidence="1">
    <location>
        <begin position="840"/>
        <end position="860"/>
    </location>
</feature>
<evidence type="ECO:0000313" key="3">
    <source>
        <dbReference type="Proteomes" id="UP001201463"/>
    </source>
</evidence>
<name>A0ABS8XA92_9BURK</name>
<feature type="transmembrane region" description="Helical" evidence="1">
    <location>
        <begin position="634"/>
        <end position="653"/>
    </location>
</feature>
<feature type="transmembrane region" description="Helical" evidence="1">
    <location>
        <begin position="1065"/>
        <end position="1086"/>
    </location>
</feature>
<reference evidence="2 3" key="1">
    <citation type="submission" date="2021-12" db="EMBL/GenBank/DDBJ databases">
        <title>Genome seq of p7.</title>
        <authorList>
            <person name="Seo T."/>
        </authorList>
    </citation>
    <scope>NUCLEOTIDE SEQUENCE [LARGE SCALE GENOMIC DNA]</scope>
    <source>
        <strain evidence="2 3">P7</strain>
    </source>
</reference>
<dbReference type="Proteomes" id="UP001201463">
    <property type="component" value="Unassembled WGS sequence"/>
</dbReference>
<dbReference type="PANTHER" id="PTHR38434:SF1">
    <property type="entry name" value="BLL2549 PROTEIN"/>
    <property type="match status" value="1"/>
</dbReference>
<proteinExistence type="predicted"/>